<sequence>MNNRVGVDEYVEVYSNTTRFRTLSEHFRKRKLMWIIVLTVFIDIVIIIPTILITWNHRKMEKAFTTEITTAKITSTITTTTTEITTSTTTEIISSTTVTTSTTAAKITTAKNEQILFPVFIDNNTKWKQTAVTVAGGNERGSELNQLNLPIGFYVDNDDDSIYIADCENHRIVRWESGAKNGEIVAGRKPGESVTDVLKYPTDVILDKEKEYLIICDGGNQRVIRWSRQNSQDQQIFIPHIVCYGLAIDNNGDIYISEWGKHQVRRFQQGGDTIGTVVAGGNGEGIRLNQFDRPEFMFVDEDHTVYVVDYGNSRVMKWMKNATEGIRIIPGQASDMNPSPLGRANGAIVDHMGNIYVSTTLSNQVTRWLPDAIEGTPVVGEIQMGSGPTQLKELHDLSFDRQGNLYVVDRGNSRIQKFIIDRD</sequence>
<dbReference type="InterPro" id="IPR001258">
    <property type="entry name" value="NHL_repeat"/>
</dbReference>
<evidence type="ECO:0000256" key="1">
    <source>
        <dbReference type="ARBA" id="ARBA00022737"/>
    </source>
</evidence>
<evidence type="ECO:0000256" key="3">
    <source>
        <dbReference type="SAM" id="Phobius"/>
    </source>
</evidence>
<dbReference type="SUPFAM" id="SSF101898">
    <property type="entry name" value="NHL repeat"/>
    <property type="match status" value="1"/>
</dbReference>
<organism evidence="4 5">
    <name type="scientific">Adineta steineri</name>
    <dbReference type="NCBI Taxonomy" id="433720"/>
    <lineage>
        <taxon>Eukaryota</taxon>
        <taxon>Metazoa</taxon>
        <taxon>Spiralia</taxon>
        <taxon>Gnathifera</taxon>
        <taxon>Rotifera</taxon>
        <taxon>Eurotatoria</taxon>
        <taxon>Bdelloidea</taxon>
        <taxon>Adinetida</taxon>
        <taxon>Adinetidae</taxon>
        <taxon>Adineta</taxon>
    </lineage>
</organism>
<keyword evidence="3" id="KW-0812">Transmembrane</keyword>
<feature type="repeat" description="NHL" evidence="2">
    <location>
        <begin position="385"/>
        <end position="421"/>
    </location>
</feature>
<accession>A0A814IXF2</accession>
<dbReference type="InterPro" id="IPR050952">
    <property type="entry name" value="TRIM-NHL_E3_ligases"/>
</dbReference>
<evidence type="ECO:0000256" key="2">
    <source>
        <dbReference type="PROSITE-ProRule" id="PRU00504"/>
    </source>
</evidence>
<evidence type="ECO:0000313" key="4">
    <source>
        <dbReference type="EMBL" id="CAF1029582.1"/>
    </source>
</evidence>
<keyword evidence="3" id="KW-0472">Membrane</keyword>
<dbReference type="Pfam" id="PF01436">
    <property type="entry name" value="NHL"/>
    <property type="match status" value="2"/>
</dbReference>
<gene>
    <name evidence="4" type="ORF">JYZ213_LOCUS17521</name>
</gene>
<comment type="caution">
    <text evidence="4">The sequence shown here is derived from an EMBL/GenBank/DDBJ whole genome shotgun (WGS) entry which is preliminary data.</text>
</comment>
<keyword evidence="3" id="KW-1133">Transmembrane helix</keyword>
<feature type="transmembrane region" description="Helical" evidence="3">
    <location>
        <begin position="32"/>
        <end position="55"/>
    </location>
</feature>
<protein>
    <recommendedName>
        <fullName evidence="6">NHL repeat containing protein</fullName>
    </recommendedName>
</protein>
<dbReference type="CDD" id="cd05819">
    <property type="entry name" value="NHL"/>
    <property type="match status" value="1"/>
</dbReference>
<evidence type="ECO:0000313" key="5">
    <source>
        <dbReference type="Proteomes" id="UP000663845"/>
    </source>
</evidence>
<dbReference type="PROSITE" id="PS51125">
    <property type="entry name" value="NHL"/>
    <property type="match status" value="1"/>
</dbReference>
<reference evidence="4" key="1">
    <citation type="submission" date="2021-02" db="EMBL/GenBank/DDBJ databases">
        <authorList>
            <person name="Nowell W R."/>
        </authorList>
    </citation>
    <scope>NUCLEOTIDE SEQUENCE</scope>
</reference>
<dbReference type="Gene3D" id="2.120.10.30">
    <property type="entry name" value="TolB, C-terminal domain"/>
    <property type="match status" value="2"/>
</dbReference>
<dbReference type="PANTHER" id="PTHR24104">
    <property type="entry name" value="E3 UBIQUITIN-PROTEIN LIGASE NHLRC1-RELATED"/>
    <property type="match status" value="1"/>
</dbReference>
<dbReference type="EMBL" id="CAJNOG010000165">
    <property type="protein sequence ID" value="CAF1029582.1"/>
    <property type="molecule type" value="Genomic_DNA"/>
</dbReference>
<proteinExistence type="predicted"/>
<keyword evidence="1" id="KW-0677">Repeat</keyword>
<evidence type="ECO:0008006" key="6">
    <source>
        <dbReference type="Google" id="ProtNLM"/>
    </source>
</evidence>
<dbReference type="InterPro" id="IPR011042">
    <property type="entry name" value="6-blade_b-propeller_TolB-like"/>
</dbReference>
<name>A0A814IXF2_9BILA</name>
<dbReference type="AlphaFoldDB" id="A0A814IXF2"/>
<dbReference type="Proteomes" id="UP000663845">
    <property type="component" value="Unassembled WGS sequence"/>
</dbReference>